<feature type="compositionally biased region" description="Basic and acidic residues" evidence="1">
    <location>
        <begin position="51"/>
        <end position="71"/>
    </location>
</feature>
<gene>
    <name evidence="2" type="ORF">CCAM_LOCUS2478</name>
</gene>
<keyword evidence="3" id="KW-1185">Reference proteome</keyword>
<evidence type="ECO:0000313" key="3">
    <source>
        <dbReference type="Proteomes" id="UP000595140"/>
    </source>
</evidence>
<evidence type="ECO:0000256" key="1">
    <source>
        <dbReference type="SAM" id="MobiDB-lite"/>
    </source>
</evidence>
<organism evidence="2 3">
    <name type="scientific">Cuscuta campestris</name>
    <dbReference type="NCBI Taxonomy" id="132261"/>
    <lineage>
        <taxon>Eukaryota</taxon>
        <taxon>Viridiplantae</taxon>
        <taxon>Streptophyta</taxon>
        <taxon>Embryophyta</taxon>
        <taxon>Tracheophyta</taxon>
        <taxon>Spermatophyta</taxon>
        <taxon>Magnoliopsida</taxon>
        <taxon>eudicotyledons</taxon>
        <taxon>Gunneridae</taxon>
        <taxon>Pentapetalae</taxon>
        <taxon>asterids</taxon>
        <taxon>lamiids</taxon>
        <taxon>Solanales</taxon>
        <taxon>Convolvulaceae</taxon>
        <taxon>Cuscuteae</taxon>
        <taxon>Cuscuta</taxon>
        <taxon>Cuscuta subgen. Grammica</taxon>
        <taxon>Cuscuta sect. Cleistogrammica</taxon>
    </lineage>
</organism>
<proteinExistence type="predicted"/>
<evidence type="ECO:0000313" key="2">
    <source>
        <dbReference type="EMBL" id="VFQ60702.1"/>
    </source>
</evidence>
<feature type="region of interest" description="Disordered" evidence="1">
    <location>
        <begin position="40"/>
        <end position="71"/>
    </location>
</feature>
<accession>A0A484KF16</accession>
<dbReference type="AlphaFoldDB" id="A0A484KF16"/>
<name>A0A484KF16_9ASTE</name>
<dbReference type="Proteomes" id="UP000595140">
    <property type="component" value="Unassembled WGS sequence"/>
</dbReference>
<protein>
    <submittedName>
        <fullName evidence="2">Uncharacterized protein</fullName>
    </submittedName>
</protein>
<dbReference type="EMBL" id="OOIL02000116">
    <property type="protein sequence ID" value="VFQ60702.1"/>
    <property type="molecule type" value="Genomic_DNA"/>
</dbReference>
<reference evidence="2 3" key="1">
    <citation type="submission" date="2018-04" db="EMBL/GenBank/DDBJ databases">
        <authorList>
            <person name="Vogel A."/>
        </authorList>
    </citation>
    <scope>NUCLEOTIDE SEQUENCE [LARGE SCALE GENOMIC DNA]</scope>
</reference>
<sequence>MEVRLVTRKTRKERTLKDVIFNVCCNYIVQPDVREEPYRRLKKAQQMQTIEEGRRRRGNDKGRRGEEAKTMENVRTKAMVAAALQ</sequence>